<accession>A0A1W0W2S1</accession>
<gene>
    <name evidence="17" type="ORF">SORBI_3002G068600</name>
</gene>
<evidence type="ECO:0000256" key="1">
    <source>
        <dbReference type="ARBA" id="ARBA00001961"/>
    </source>
</evidence>
<keyword evidence="9" id="KW-1133">Transmembrane helix</keyword>
<comment type="subcellular location">
    <subcellularLocation>
        <location evidence="2">Endoplasmic reticulum membrane</location>
        <topology evidence="2">Single-pass type II membrane protein</topology>
    </subcellularLocation>
</comment>
<evidence type="ECO:0000256" key="11">
    <source>
        <dbReference type="ARBA" id="ARBA00023004"/>
    </source>
</evidence>
<dbReference type="InterPro" id="IPR044862">
    <property type="entry name" value="Pro_4_hyd_alph_FE2OG_OXY"/>
</dbReference>
<evidence type="ECO:0000256" key="9">
    <source>
        <dbReference type="ARBA" id="ARBA00022989"/>
    </source>
</evidence>
<evidence type="ECO:0000256" key="4">
    <source>
        <dbReference type="ARBA" id="ARBA00012269"/>
    </source>
</evidence>
<dbReference type="GO" id="GO:0004656">
    <property type="term" value="F:procollagen-proline 4-dioxygenase activity"/>
    <property type="evidence" value="ECO:0000318"/>
    <property type="project" value="GO_Central"/>
</dbReference>
<evidence type="ECO:0000313" key="17">
    <source>
        <dbReference type="EMBL" id="OQU88651.1"/>
    </source>
</evidence>
<dbReference type="ExpressionAtlas" id="A0A1W0W2S1">
    <property type="expression patterns" value="baseline and differential"/>
</dbReference>
<evidence type="ECO:0000313" key="18">
    <source>
        <dbReference type="Proteomes" id="UP000000768"/>
    </source>
</evidence>
<keyword evidence="15" id="KW-0732">Signal</keyword>
<dbReference type="FunCoup" id="A0A1W0W2S1">
    <property type="interactions" value="7"/>
</dbReference>
<dbReference type="InterPro" id="IPR006620">
    <property type="entry name" value="Pro_4_hyd_alph"/>
</dbReference>
<dbReference type="InterPro" id="IPR003582">
    <property type="entry name" value="ShKT_dom"/>
</dbReference>
<keyword evidence="6" id="KW-0479">Metal-binding</keyword>
<dbReference type="EMBL" id="CM000761">
    <property type="protein sequence ID" value="OQU88651.1"/>
    <property type="molecule type" value="Genomic_DNA"/>
</dbReference>
<keyword evidence="10" id="KW-0560">Oxidoreductase</keyword>
<proteinExistence type="inferred from homology"/>
<reference evidence="17 18" key="1">
    <citation type="journal article" date="2009" name="Nature">
        <title>The Sorghum bicolor genome and the diversification of grasses.</title>
        <authorList>
            <person name="Paterson A.H."/>
            <person name="Bowers J.E."/>
            <person name="Bruggmann R."/>
            <person name="Dubchak I."/>
            <person name="Grimwood J."/>
            <person name="Gundlach H."/>
            <person name="Haberer G."/>
            <person name="Hellsten U."/>
            <person name="Mitros T."/>
            <person name="Poliakov A."/>
            <person name="Schmutz J."/>
            <person name="Spannagl M."/>
            <person name="Tang H."/>
            <person name="Wang X."/>
            <person name="Wicker T."/>
            <person name="Bharti A.K."/>
            <person name="Chapman J."/>
            <person name="Feltus F.A."/>
            <person name="Gowik U."/>
            <person name="Grigoriev I.V."/>
            <person name="Lyons E."/>
            <person name="Maher C.A."/>
            <person name="Martis M."/>
            <person name="Narechania A."/>
            <person name="Otillar R.P."/>
            <person name="Penning B.W."/>
            <person name="Salamov A.A."/>
            <person name="Wang Y."/>
            <person name="Zhang L."/>
            <person name="Carpita N.C."/>
            <person name="Freeling M."/>
            <person name="Gingle A.R."/>
            <person name="Hash C.T."/>
            <person name="Keller B."/>
            <person name="Klein P."/>
            <person name="Kresovich S."/>
            <person name="McCann M.C."/>
            <person name="Ming R."/>
            <person name="Peterson D.G."/>
            <person name="Mehboob-ur-Rahman"/>
            <person name="Ware D."/>
            <person name="Westhoff P."/>
            <person name="Mayer K.F."/>
            <person name="Messing J."/>
            <person name="Rokhsar D.S."/>
        </authorList>
    </citation>
    <scope>NUCLEOTIDE SEQUENCE [LARGE SCALE GENOMIC DNA]</scope>
    <source>
        <strain evidence="18">cv. BTx623</strain>
    </source>
</reference>
<keyword evidence="18" id="KW-1185">Reference proteome</keyword>
<comment type="similarity">
    <text evidence="3">Belongs to the P4HA family.</text>
</comment>
<evidence type="ECO:0000256" key="3">
    <source>
        <dbReference type="ARBA" id="ARBA00006511"/>
    </source>
</evidence>
<evidence type="ECO:0000256" key="14">
    <source>
        <dbReference type="ARBA" id="ARBA00049169"/>
    </source>
</evidence>
<dbReference type="EC" id="1.14.11.2" evidence="4"/>
<keyword evidence="12" id="KW-0472">Membrane</keyword>
<evidence type="ECO:0000256" key="15">
    <source>
        <dbReference type="SAM" id="SignalP"/>
    </source>
</evidence>
<dbReference type="PROSITE" id="PS51471">
    <property type="entry name" value="FE2OG_OXY"/>
    <property type="match status" value="1"/>
</dbReference>
<keyword evidence="7" id="KW-0223">Dioxygenase</keyword>
<sequence>MRLRVVLLALAATAVVLVLLLGEDDDDAAAAAVVAPVPPFNPSRVKAVSWQPRIFVYKGFLSDDECDHLVTLVSEHRRRRRRRPWWRTRHNQSGYSPGRTSTGMFLNKRQDPVVSRIEERIAAWTFLPQENAENMQILRYEHGQKYEPHFDYFHDKINQVRGGHRYATVLMYLSTVDKGGETVFPNAKGWESQPKDDTFSECAHQGLAVKPVKGDAVLFFSLHVDGVPDPLSLHGSCPVIQGEKWSAPKWIHVRSYENPPVVPKDTRGCADKSEHCAEWAAAGECGKNPVYMVGAEGAPGQCRKSCNVCDS</sequence>
<evidence type="ECO:0000256" key="2">
    <source>
        <dbReference type="ARBA" id="ARBA00004648"/>
    </source>
</evidence>
<keyword evidence="13" id="KW-0325">Glycoprotein</keyword>
<dbReference type="Gramene" id="OQU88651">
    <property type="protein sequence ID" value="OQU88651"/>
    <property type="gene ID" value="SORBI_3002G068600"/>
</dbReference>
<comment type="catalytic activity">
    <reaction evidence="14">
        <text>L-prolyl-[collagen] + 2-oxoglutarate + O2 = trans-4-hydroxy-L-prolyl-[collagen] + succinate + CO2</text>
        <dbReference type="Rhea" id="RHEA:18945"/>
        <dbReference type="Rhea" id="RHEA-COMP:11676"/>
        <dbReference type="Rhea" id="RHEA-COMP:11680"/>
        <dbReference type="ChEBI" id="CHEBI:15379"/>
        <dbReference type="ChEBI" id="CHEBI:16526"/>
        <dbReference type="ChEBI" id="CHEBI:16810"/>
        <dbReference type="ChEBI" id="CHEBI:30031"/>
        <dbReference type="ChEBI" id="CHEBI:50342"/>
        <dbReference type="ChEBI" id="CHEBI:61965"/>
        <dbReference type="EC" id="1.14.11.2"/>
    </reaction>
</comment>
<feature type="signal peptide" evidence="15">
    <location>
        <begin position="1"/>
        <end position="22"/>
    </location>
</feature>
<reference evidence="18" key="2">
    <citation type="journal article" date="2018" name="Plant J.">
        <title>The Sorghum bicolor reference genome: improved assembly, gene annotations, a transcriptome atlas, and signatures of genome organization.</title>
        <authorList>
            <person name="McCormick R.F."/>
            <person name="Truong S.K."/>
            <person name="Sreedasyam A."/>
            <person name="Jenkins J."/>
            <person name="Shu S."/>
            <person name="Sims D."/>
            <person name="Kennedy M."/>
            <person name="Amirebrahimi M."/>
            <person name="Weers B.D."/>
            <person name="McKinley B."/>
            <person name="Mattison A."/>
            <person name="Morishige D.T."/>
            <person name="Grimwood J."/>
            <person name="Schmutz J."/>
            <person name="Mullet J.E."/>
        </authorList>
    </citation>
    <scope>NUCLEOTIDE SEQUENCE [LARGE SCALE GENOMIC DNA]</scope>
    <source>
        <strain evidence="18">cv. BTx623</strain>
    </source>
</reference>
<evidence type="ECO:0000256" key="7">
    <source>
        <dbReference type="ARBA" id="ARBA00022964"/>
    </source>
</evidence>
<evidence type="ECO:0000256" key="12">
    <source>
        <dbReference type="ARBA" id="ARBA00023136"/>
    </source>
</evidence>
<dbReference type="FunFam" id="2.60.120.620:FF:000002">
    <property type="entry name" value="Prolyl 4-hydroxylase 4"/>
    <property type="match status" value="1"/>
</dbReference>
<dbReference type="InParanoid" id="A0A1W0W2S1"/>
<feature type="chain" id="PRO_5013365972" description="procollagen-proline 4-dioxygenase" evidence="15">
    <location>
        <begin position="23"/>
        <end position="311"/>
    </location>
</feature>
<evidence type="ECO:0000259" key="16">
    <source>
        <dbReference type="PROSITE" id="PS51471"/>
    </source>
</evidence>
<dbReference type="GO" id="GO:0005789">
    <property type="term" value="C:endoplasmic reticulum membrane"/>
    <property type="evidence" value="ECO:0007669"/>
    <property type="project" value="UniProtKB-SubCell"/>
</dbReference>
<evidence type="ECO:0000256" key="13">
    <source>
        <dbReference type="ARBA" id="ARBA00023180"/>
    </source>
</evidence>
<dbReference type="GO" id="GO:0005783">
    <property type="term" value="C:endoplasmic reticulum"/>
    <property type="evidence" value="ECO:0000318"/>
    <property type="project" value="GO_Central"/>
</dbReference>
<organism evidence="17 18">
    <name type="scientific">Sorghum bicolor</name>
    <name type="common">Sorghum</name>
    <name type="synonym">Sorghum vulgare</name>
    <dbReference type="NCBI Taxonomy" id="4558"/>
    <lineage>
        <taxon>Eukaryota</taxon>
        <taxon>Viridiplantae</taxon>
        <taxon>Streptophyta</taxon>
        <taxon>Embryophyta</taxon>
        <taxon>Tracheophyta</taxon>
        <taxon>Spermatophyta</taxon>
        <taxon>Magnoliopsida</taxon>
        <taxon>Liliopsida</taxon>
        <taxon>Poales</taxon>
        <taxon>Poaceae</taxon>
        <taxon>PACMAD clade</taxon>
        <taxon>Panicoideae</taxon>
        <taxon>Andropogonodae</taxon>
        <taxon>Andropogoneae</taxon>
        <taxon>Sorghinae</taxon>
        <taxon>Sorghum</taxon>
    </lineage>
</organism>
<dbReference type="PANTHER" id="PTHR10869:SF62">
    <property type="entry name" value="PROCOLLAGEN-PROLINE 4-DIOXYGENASE"/>
    <property type="match status" value="1"/>
</dbReference>
<dbReference type="GO" id="GO:0031418">
    <property type="term" value="F:L-ascorbic acid binding"/>
    <property type="evidence" value="ECO:0007669"/>
    <property type="project" value="InterPro"/>
</dbReference>
<dbReference type="PANTHER" id="PTHR10869">
    <property type="entry name" value="PROLYL 4-HYDROXYLASE ALPHA SUBUNIT"/>
    <property type="match status" value="1"/>
</dbReference>
<protein>
    <recommendedName>
        <fullName evidence="4">procollagen-proline 4-dioxygenase</fullName>
        <ecNumber evidence="4">1.14.11.2</ecNumber>
    </recommendedName>
</protein>
<evidence type="ECO:0000256" key="10">
    <source>
        <dbReference type="ARBA" id="ARBA00023002"/>
    </source>
</evidence>
<keyword evidence="11" id="KW-0408">Iron</keyword>
<dbReference type="SMART" id="SM00702">
    <property type="entry name" value="P4Hc"/>
    <property type="match status" value="1"/>
</dbReference>
<dbReference type="AlphaFoldDB" id="A0A1W0W2S1"/>
<keyword evidence="5" id="KW-0812">Transmembrane</keyword>
<dbReference type="Pfam" id="PF13640">
    <property type="entry name" value="2OG-FeII_Oxy_3"/>
    <property type="match status" value="1"/>
</dbReference>
<dbReference type="SUPFAM" id="SSF51197">
    <property type="entry name" value="Clavaminate synthase-like"/>
    <property type="match status" value="1"/>
</dbReference>
<dbReference type="Gene3D" id="2.60.120.620">
    <property type="entry name" value="q2cbj1_9rhob like domain"/>
    <property type="match status" value="1"/>
</dbReference>
<name>A0A1W0W2S1_SORBI</name>
<dbReference type="Proteomes" id="UP000000768">
    <property type="component" value="Chromosome 2"/>
</dbReference>
<dbReference type="Pfam" id="PF01549">
    <property type="entry name" value="ShK"/>
    <property type="match status" value="1"/>
</dbReference>
<keyword evidence="8" id="KW-0735">Signal-anchor</keyword>
<dbReference type="SMART" id="SM00254">
    <property type="entry name" value="ShKT"/>
    <property type="match status" value="1"/>
</dbReference>
<evidence type="ECO:0000256" key="5">
    <source>
        <dbReference type="ARBA" id="ARBA00022692"/>
    </source>
</evidence>
<dbReference type="InterPro" id="IPR045054">
    <property type="entry name" value="P4HA-like"/>
</dbReference>
<evidence type="ECO:0000256" key="6">
    <source>
        <dbReference type="ARBA" id="ARBA00022723"/>
    </source>
</evidence>
<dbReference type="InterPro" id="IPR005123">
    <property type="entry name" value="Oxoglu/Fe-dep_dioxygenase_dom"/>
</dbReference>
<dbReference type="GO" id="GO:0005506">
    <property type="term" value="F:iron ion binding"/>
    <property type="evidence" value="ECO:0007669"/>
    <property type="project" value="InterPro"/>
</dbReference>
<comment type="cofactor">
    <cofactor evidence="1">
        <name>L-ascorbate</name>
        <dbReference type="ChEBI" id="CHEBI:38290"/>
    </cofactor>
</comment>
<feature type="domain" description="Fe2OG dioxygenase" evidence="16">
    <location>
        <begin position="131"/>
        <end position="253"/>
    </location>
</feature>
<evidence type="ECO:0000256" key="8">
    <source>
        <dbReference type="ARBA" id="ARBA00022968"/>
    </source>
</evidence>